<dbReference type="Gene3D" id="2.60.40.790">
    <property type="match status" value="1"/>
</dbReference>
<evidence type="ECO:0000256" key="2">
    <source>
        <dbReference type="RuleBase" id="RU003616"/>
    </source>
</evidence>
<evidence type="ECO:0000313" key="6">
    <source>
        <dbReference type="Proteomes" id="UP001164794"/>
    </source>
</evidence>
<name>A0A9E9NZS8_9BURK</name>
<dbReference type="InterPro" id="IPR008978">
    <property type="entry name" value="HSP20-like_chaperone"/>
</dbReference>
<comment type="similarity">
    <text evidence="1 2">Belongs to the small heat shock protein (HSP20) family.</text>
</comment>
<dbReference type="EMBL" id="CP098248">
    <property type="protein sequence ID" value="WAV96887.1"/>
    <property type="molecule type" value="Genomic_DNA"/>
</dbReference>
<evidence type="ECO:0000313" key="4">
    <source>
        <dbReference type="EMBL" id="WAV91103.1"/>
    </source>
</evidence>
<gene>
    <name evidence="5" type="ORF">NB645_08715</name>
    <name evidence="4" type="ORF">NB646_09845</name>
</gene>
<dbReference type="Proteomes" id="UP001164794">
    <property type="component" value="Chromosome"/>
</dbReference>
<reference evidence="5" key="1">
    <citation type="journal article" date="2022" name="Front. Microbiol.">
        <title>New perspectives on an old grouping: The genomic and phenotypic variability of Oxalobacter formigenes and the implications for calcium oxalate stone prevention.</title>
        <authorList>
            <person name="Chmiel J.A."/>
            <person name="Carr C."/>
            <person name="Stuivenberg G.A."/>
            <person name="Venema R."/>
            <person name="Chanyi R.M."/>
            <person name="Al K.F."/>
            <person name="Giguere D."/>
            <person name="Say H."/>
            <person name="Akouris P.P."/>
            <person name="Dominguez Romero S.A."/>
            <person name="Kwong A."/>
            <person name="Tai V."/>
            <person name="Koval S.F."/>
            <person name="Razvi H."/>
            <person name="Bjazevic J."/>
            <person name="Burton J.P."/>
        </authorList>
    </citation>
    <scope>NUCLEOTIDE SEQUENCE</scope>
    <source>
        <strain evidence="5">HOxNP-1</strain>
    </source>
</reference>
<feature type="domain" description="SHSP" evidence="3">
    <location>
        <begin position="36"/>
        <end position="133"/>
    </location>
</feature>
<evidence type="ECO:0000313" key="5">
    <source>
        <dbReference type="EMBL" id="WAV96887.1"/>
    </source>
</evidence>
<dbReference type="PROSITE" id="PS01031">
    <property type="entry name" value="SHSP"/>
    <property type="match status" value="1"/>
</dbReference>
<dbReference type="EMBL" id="CP098251">
    <property type="protein sequence ID" value="WAV91103.1"/>
    <property type="molecule type" value="Genomic_DNA"/>
</dbReference>
<dbReference type="AlphaFoldDB" id="A0A9E9NZS8"/>
<dbReference type="RefSeq" id="WP_269264366.1">
    <property type="nucleotide sequence ID" value="NZ_CP098248.1"/>
</dbReference>
<keyword evidence="6" id="KW-1185">Reference proteome</keyword>
<accession>A0A9E9NZS8</accession>
<evidence type="ECO:0000259" key="3">
    <source>
        <dbReference type="PROSITE" id="PS01031"/>
    </source>
</evidence>
<reference evidence="4" key="2">
    <citation type="journal article" date="2022" name="Front. Microbiol.">
        <title>New perspectives on an old grouping: The genomic and phenotypic variability of Oxalobacter formigenes and the implications for calcium oxalate stone prevention.</title>
        <authorList>
            <person name="Chmiel J.A."/>
            <person name="Carr C."/>
            <person name="Stuivenberg G.A."/>
            <person name="Venema R."/>
            <person name="Chanyi R.M."/>
            <person name="Al K.F."/>
            <person name="Giguere D."/>
            <person name="Say H."/>
            <person name="Akouris P.P."/>
            <person name="Dominguez Romero S.A."/>
            <person name="Kwong A."/>
            <person name="Tai V."/>
            <person name="Koval S.F."/>
            <person name="Razvi H."/>
            <person name="Bjazevic J."/>
            <person name="Burton J.P."/>
        </authorList>
    </citation>
    <scope>NUCLEOTIDE SEQUENCE</scope>
    <source>
        <strain evidence="4">OxK</strain>
    </source>
</reference>
<dbReference type="Pfam" id="PF00011">
    <property type="entry name" value="HSP20"/>
    <property type="match status" value="1"/>
</dbReference>
<proteinExistence type="inferred from homology"/>
<sequence length="133" mass="15172">MKFRDPASPMWLQALKMLEQADQLHRRFFQLGKPASRGPVWEPPIDILETDRYLLIQIALPGVDLSDITVVIENNIIHVVGERQIAMGADTVIRRLEIPYGRFEKQISLPNGHYQISENSLANGCLRLVLNKL</sequence>
<dbReference type="SUPFAM" id="SSF49764">
    <property type="entry name" value="HSP20-like chaperones"/>
    <property type="match status" value="1"/>
</dbReference>
<dbReference type="CDD" id="cd06464">
    <property type="entry name" value="ACD_sHsps-like"/>
    <property type="match status" value="1"/>
</dbReference>
<dbReference type="InterPro" id="IPR002068">
    <property type="entry name" value="A-crystallin/Hsp20_dom"/>
</dbReference>
<organism evidence="4">
    <name type="scientific">Oxalobacter aliiformigenes</name>
    <dbReference type="NCBI Taxonomy" id="2946593"/>
    <lineage>
        <taxon>Bacteria</taxon>
        <taxon>Pseudomonadati</taxon>
        <taxon>Pseudomonadota</taxon>
        <taxon>Betaproteobacteria</taxon>
        <taxon>Burkholderiales</taxon>
        <taxon>Oxalobacteraceae</taxon>
        <taxon>Oxalobacter</taxon>
    </lineage>
</organism>
<evidence type="ECO:0000256" key="1">
    <source>
        <dbReference type="PROSITE-ProRule" id="PRU00285"/>
    </source>
</evidence>
<dbReference type="Proteomes" id="UP001164819">
    <property type="component" value="Chromosome"/>
</dbReference>
<protein>
    <submittedName>
        <fullName evidence="4">Hsp20/alpha crystallin family protein</fullName>
    </submittedName>
</protein>